<accession>A0A453EJG8</accession>
<reference evidence="1" key="3">
    <citation type="journal article" date="2017" name="Nature">
        <title>Genome sequence of the progenitor of the wheat D genome Aegilops tauschii.</title>
        <authorList>
            <person name="Luo M.C."/>
            <person name="Gu Y.Q."/>
            <person name="Puiu D."/>
            <person name="Wang H."/>
            <person name="Twardziok S.O."/>
            <person name="Deal K.R."/>
            <person name="Huo N."/>
            <person name="Zhu T."/>
            <person name="Wang L."/>
            <person name="Wang Y."/>
            <person name="McGuire P.E."/>
            <person name="Liu S."/>
            <person name="Long H."/>
            <person name="Ramasamy R.K."/>
            <person name="Rodriguez J.C."/>
            <person name="Van S.L."/>
            <person name="Yuan L."/>
            <person name="Wang Z."/>
            <person name="Xia Z."/>
            <person name="Xiao L."/>
            <person name="Anderson O.D."/>
            <person name="Ouyang S."/>
            <person name="Liang Y."/>
            <person name="Zimin A.V."/>
            <person name="Pertea G."/>
            <person name="Qi P."/>
            <person name="Bennetzen J.L."/>
            <person name="Dai X."/>
            <person name="Dawson M.W."/>
            <person name="Muller H.G."/>
            <person name="Kugler K."/>
            <person name="Rivarola-Duarte L."/>
            <person name="Spannagl M."/>
            <person name="Mayer K.F.X."/>
            <person name="Lu F.H."/>
            <person name="Bevan M.W."/>
            <person name="Leroy P."/>
            <person name="Li P."/>
            <person name="You F.M."/>
            <person name="Sun Q."/>
            <person name="Liu Z."/>
            <person name="Lyons E."/>
            <person name="Wicker T."/>
            <person name="Salzberg S.L."/>
            <person name="Devos K.M."/>
            <person name="Dvorak J."/>
        </authorList>
    </citation>
    <scope>NUCLEOTIDE SEQUENCE [LARGE SCALE GENOMIC DNA]</scope>
    <source>
        <strain evidence="1">cv. AL8/78</strain>
    </source>
</reference>
<protein>
    <submittedName>
        <fullName evidence="1">Uncharacterized protein</fullName>
    </submittedName>
</protein>
<reference evidence="1" key="4">
    <citation type="submission" date="2019-03" db="UniProtKB">
        <authorList>
            <consortium name="EnsemblPlants"/>
        </authorList>
    </citation>
    <scope>IDENTIFICATION</scope>
</reference>
<keyword evidence="2" id="KW-1185">Reference proteome</keyword>
<reference evidence="2" key="2">
    <citation type="journal article" date="2017" name="Nat. Plants">
        <title>The Aegilops tauschii genome reveals multiple impacts of transposons.</title>
        <authorList>
            <person name="Zhao G."/>
            <person name="Zou C."/>
            <person name="Li K."/>
            <person name="Wang K."/>
            <person name="Li T."/>
            <person name="Gao L."/>
            <person name="Zhang X."/>
            <person name="Wang H."/>
            <person name="Yang Z."/>
            <person name="Liu X."/>
            <person name="Jiang W."/>
            <person name="Mao L."/>
            <person name="Kong X."/>
            <person name="Jiao Y."/>
            <person name="Jia J."/>
        </authorList>
    </citation>
    <scope>NUCLEOTIDE SEQUENCE [LARGE SCALE GENOMIC DNA]</scope>
    <source>
        <strain evidence="2">cv. AL8/78</strain>
    </source>
</reference>
<organism evidence="1 2">
    <name type="scientific">Aegilops tauschii subsp. strangulata</name>
    <name type="common">Goatgrass</name>
    <dbReference type="NCBI Taxonomy" id="200361"/>
    <lineage>
        <taxon>Eukaryota</taxon>
        <taxon>Viridiplantae</taxon>
        <taxon>Streptophyta</taxon>
        <taxon>Embryophyta</taxon>
        <taxon>Tracheophyta</taxon>
        <taxon>Spermatophyta</taxon>
        <taxon>Magnoliopsida</taxon>
        <taxon>Liliopsida</taxon>
        <taxon>Poales</taxon>
        <taxon>Poaceae</taxon>
        <taxon>BOP clade</taxon>
        <taxon>Pooideae</taxon>
        <taxon>Triticodae</taxon>
        <taxon>Triticeae</taxon>
        <taxon>Triticinae</taxon>
        <taxon>Aegilops</taxon>
    </lineage>
</organism>
<sequence length="146" mass="15771">YPPPILIPERPTRPSFVASTCGSGCPSPSPSAAPPSAATPPLPCSAAWIHIPTTGTGPPRGAAHPLPAPTLHTSSSWLTPTAYDRRCRQIRNMQVCIVSSVCWSCIGCHSVSRNFKMASKKPTNKERKLKQERCMRMPVSHQTCIV</sequence>
<dbReference type="Gramene" id="AET3Gv20365300.13">
    <property type="protein sequence ID" value="AET3Gv20365300.13"/>
    <property type="gene ID" value="AET3Gv20365300"/>
</dbReference>
<reference evidence="1" key="5">
    <citation type="journal article" date="2021" name="G3 (Bethesda)">
        <title>Aegilops tauschii genome assembly Aet v5.0 features greater sequence contiguity and improved annotation.</title>
        <authorList>
            <person name="Wang L."/>
            <person name="Zhu T."/>
            <person name="Rodriguez J.C."/>
            <person name="Deal K.R."/>
            <person name="Dubcovsky J."/>
            <person name="McGuire P.E."/>
            <person name="Lux T."/>
            <person name="Spannagl M."/>
            <person name="Mayer K.F.X."/>
            <person name="Baldrich P."/>
            <person name="Meyers B.C."/>
            <person name="Huo N."/>
            <person name="Gu Y.Q."/>
            <person name="Zhou H."/>
            <person name="Devos K.M."/>
            <person name="Bennetzen J.L."/>
            <person name="Unver T."/>
            <person name="Budak H."/>
            <person name="Gulick P.J."/>
            <person name="Galiba G."/>
            <person name="Kalapos B."/>
            <person name="Nelson D.R."/>
            <person name="Li P."/>
            <person name="You F.M."/>
            <person name="Luo M.C."/>
            <person name="Dvorak J."/>
        </authorList>
    </citation>
    <scope>NUCLEOTIDE SEQUENCE [LARGE SCALE GENOMIC DNA]</scope>
    <source>
        <strain evidence="1">cv. AL8/78</strain>
    </source>
</reference>
<dbReference type="Proteomes" id="UP000015105">
    <property type="component" value="Chromosome 3D"/>
</dbReference>
<dbReference type="EnsemblPlants" id="AET3Gv20365300.13">
    <property type="protein sequence ID" value="AET3Gv20365300.13"/>
    <property type="gene ID" value="AET3Gv20365300"/>
</dbReference>
<dbReference type="AlphaFoldDB" id="A0A453EJG8"/>
<proteinExistence type="predicted"/>
<evidence type="ECO:0000313" key="1">
    <source>
        <dbReference type="EnsemblPlants" id="AET3Gv20365300.13"/>
    </source>
</evidence>
<name>A0A453EJG8_AEGTS</name>
<reference evidence="2" key="1">
    <citation type="journal article" date="2014" name="Science">
        <title>Ancient hybridizations among the ancestral genomes of bread wheat.</title>
        <authorList>
            <consortium name="International Wheat Genome Sequencing Consortium,"/>
            <person name="Marcussen T."/>
            <person name="Sandve S.R."/>
            <person name="Heier L."/>
            <person name="Spannagl M."/>
            <person name="Pfeifer M."/>
            <person name="Jakobsen K.S."/>
            <person name="Wulff B.B."/>
            <person name="Steuernagel B."/>
            <person name="Mayer K.F."/>
            <person name="Olsen O.A."/>
        </authorList>
    </citation>
    <scope>NUCLEOTIDE SEQUENCE [LARGE SCALE GENOMIC DNA]</scope>
    <source>
        <strain evidence="2">cv. AL8/78</strain>
    </source>
</reference>
<evidence type="ECO:0000313" key="2">
    <source>
        <dbReference type="Proteomes" id="UP000015105"/>
    </source>
</evidence>